<dbReference type="GO" id="GO:0140326">
    <property type="term" value="F:ATPase-coupled intramembrane lipid transporter activity"/>
    <property type="evidence" value="ECO:0007669"/>
    <property type="project" value="TreeGrafter"/>
</dbReference>
<dbReference type="GO" id="GO:0046872">
    <property type="term" value="F:metal ion binding"/>
    <property type="evidence" value="ECO:0007669"/>
    <property type="project" value="UniProtKB-KW"/>
</dbReference>
<dbReference type="PhylomeDB" id="A0A0G4HSW5"/>
<evidence type="ECO:0000256" key="3">
    <source>
        <dbReference type="ARBA" id="ARBA00022723"/>
    </source>
</evidence>
<dbReference type="GO" id="GO:0045332">
    <property type="term" value="P:phospholipid translocation"/>
    <property type="evidence" value="ECO:0007669"/>
    <property type="project" value="TreeGrafter"/>
</dbReference>
<feature type="transmembrane region" description="Helical" evidence="7">
    <location>
        <begin position="612"/>
        <end position="629"/>
    </location>
</feature>
<dbReference type="InterPro" id="IPR023298">
    <property type="entry name" value="ATPase_P-typ_TM_dom_sf"/>
</dbReference>
<dbReference type="InterPro" id="IPR032630">
    <property type="entry name" value="P_typ_ATPase_c"/>
</dbReference>
<protein>
    <recommendedName>
        <fullName evidence="8">P-type ATPase C-terminal domain-containing protein</fullName>
    </recommendedName>
</protein>
<keyword evidence="6 7" id="KW-0472">Membrane</keyword>
<sequence>MSNFVRTYKYTWYDFVPIPAISALNPSSAWLPLIFVLGVSMVREGNEDLVGLQMATEQPRGSLEEFDASIEVKGQRSPVEVDNFLPRESILRNCHFVVGCAVFTGHETRVMKGKLNFKPKRSAVDILINKLVLALIVFQVMLSLTCAVCKYLWDISNAEIWYLDPGRERAVVASVYGEGSVNFHGSQGLTPKSRRRSLLMECDTTKFDPRLIDDLVKAEPLHEELCVQMQAGFSIEDQGTLNNEFLLALALCQEVTPEYEEKMLIYTAAVDAYSRLGLRTLAIAMKVITPEFWADWKARATEASCLMDKTEKEARLLELYKEVELDCLILGATGTEDKIQDGVPECIARMRQAKIAVWMITGDKLDTATEIAKSCRLIDSKEMRIDVCDEKKDVETGKKIISFGQEGGRQKYAIIISGVSLDHVFSNPQLTEHFYKYSVKSVSDGANDVPMLKEAHVGVGIFGKEGTQAVQNSDVAIAQFRFLEKLLLYHGRYFFYKNVCFTMAQFYFALAAAWSGQTFFEDWYIASFNVLFTNLPVFAIGLMEYDARPELSETVRRNLPLLYSVGQLNLHFNRSALLRVWVQAYIHSVIIYMVAHFSVGPLVAGAGLVSNFWLSSHTAFGAVIIVVNVKIFTLMRSWTDLMVYSVLVSIFLYFFFFIVYDFIPFNKSYRTSLNAASTGVFWLAIIVSIVLCNLTDLGWQAYIRWFRPEQEDAAIEVQVVAQRDQRLMEKKGLIKKERGEDFGVREDER</sequence>
<proteinExistence type="predicted"/>
<keyword evidence="5 7" id="KW-1133">Transmembrane helix</keyword>
<feature type="transmembrane region" description="Helical" evidence="7">
    <location>
        <begin position="584"/>
        <end position="606"/>
    </location>
</feature>
<evidence type="ECO:0000256" key="6">
    <source>
        <dbReference type="ARBA" id="ARBA00023136"/>
    </source>
</evidence>
<gene>
    <name evidence="9" type="ORF">Cvel_8341</name>
</gene>
<keyword evidence="3" id="KW-0479">Metal-binding</keyword>
<feature type="transmembrane region" description="Helical" evidence="7">
    <location>
        <begin position="523"/>
        <end position="543"/>
    </location>
</feature>
<dbReference type="VEuPathDB" id="CryptoDB:Cvel_8341"/>
<dbReference type="SUPFAM" id="SSF81665">
    <property type="entry name" value="Calcium ATPase, transmembrane domain M"/>
    <property type="match status" value="1"/>
</dbReference>
<dbReference type="InterPro" id="IPR023214">
    <property type="entry name" value="HAD_sf"/>
</dbReference>
<evidence type="ECO:0000313" key="9">
    <source>
        <dbReference type="EMBL" id="CEM47440.1"/>
    </source>
</evidence>
<name>A0A0G4HSW5_9ALVE</name>
<dbReference type="PRINTS" id="PR00119">
    <property type="entry name" value="CATATPASE"/>
</dbReference>
<dbReference type="InterPro" id="IPR036412">
    <property type="entry name" value="HAD-like_sf"/>
</dbReference>
<dbReference type="EMBL" id="CDMZ01003749">
    <property type="protein sequence ID" value="CEM47440.1"/>
    <property type="molecule type" value="Genomic_DNA"/>
</dbReference>
<keyword evidence="2 7" id="KW-0812">Transmembrane</keyword>
<feature type="transmembrane region" description="Helical" evidence="7">
    <location>
        <begin position="641"/>
        <end position="660"/>
    </location>
</feature>
<dbReference type="Pfam" id="PF16212">
    <property type="entry name" value="PhoLip_ATPase_C"/>
    <property type="match status" value="1"/>
</dbReference>
<dbReference type="Gene3D" id="3.40.50.1000">
    <property type="entry name" value="HAD superfamily/HAD-like"/>
    <property type="match status" value="1"/>
</dbReference>
<feature type="domain" description="P-type ATPase C-terminal" evidence="8">
    <location>
        <begin position="470"/>
        <end position="709"/>
    </location>
</feature>
<evidence type="ECO:0000259" key="8">
    <source>
        <dbReference type="Pfam" id="PF16212"/>
    </source>
</evidence>
<feature type="transmembrane region" description="Helical" evidence="7">
    <location>
        <begin position="494"/>
        <end position="517"/>
    </location>
</feature>
<accession>A0A0G4HSW5</accession>
<reference evidence="9" key="1">
    <citation type="submission" date="2014-11" db="EMBL/GenBank/DDBJ databases">
        <authorList>
            <person name="Otto D Thomas"/>
            <person name="Naeem Raeece"/>
        </authorList>
    </citation>
    <scope>NUCLEOTIDE SEQUENCE</scope>
</reference>
<dbReference type="GO" id="GO:0005886">
    <property type="term" value="C:plasma membrane"/>
    <property type="evidence" value="ECO:0007669"/>
    <property type="project" value="TreeGrafter"/>
</dbReference>
<evidence type="ECO:0000256" key="4">
    <source>
        <dbReference type="ARBA" id="ARBA00022842"/>
    </source>
</evidence>
<evidence type="ECO:0000256" key="2">
    <source>
        <dbReference type="ARBA" id="ARBA00022692"/>
    </source>
</evidence>
<keyword evidence="4" id="KW-0460">Magnesium</keyword>
<evidence type="ECO:0000256" key="5">
    <source>
        <dbReference type="ARBA" id="ARBA00022989"/>
    </source>
</evidence>
<organism evidence="9">
    <name type="scientific">Chromera velia CCMP2878</name>
    <dbReference type="NCBI Taxonomy" id="1169474"/>
    <lineage>
        <taxon>Eukaryota</taxon>
        <taxon>Sar</taxon>
        <taxon>Alveolata</taxon>
        <taxon>Colpodellida</taxon>
        <taxon>Chromeraceae</taxon>
        <taxon>Chromera</taxon>
    </lineage>
</organism>
<dbReference type="PANTHER" id="PTHR24092:SF150">
    <property type="entry name" value="PHOSPHOLIPID-TRANSPORTING ATPASE"/>
    <property type="match status" value="1"/>
</dbReference>
<feature type="transmembrane region" description="Helical" evidence="7">
    <location>
        <begin position="680"/>
        <end position="699"/>
    </location>
</feature>
<dbReference type="SUPFAM" id="SSF56784">
    <property type="entry name" value="HAD-like"/>
    <property type="match status" value="1"/>
</dbReference>
<dbReference type="AlphaFoldDB" id="A0A0G4HSW5"/>
<dbReference type="PANTHER" id="PTHR24092">
    <property type="entry name" value="PROBABLE PHOSPHOLIPID-TRANSPORTING ATPASE"/>
    <property type="match status" value="1"/>
</dbReference>
<evidence type="ECO:0000256" key="1">
    <source>
        <dbReference type="ARBA" id="ARBA00004141"/>
    </source>
</evidence>
<comment type="subcellular location">
    <subcellularLocation>
        <location evidence="1">Membrane</location>
        <topology evidence="1">Multi-pass membrane protein</topology>
    </subcellularLocation>
</comment>
<evidence type="ECO:0000256" key="7">
    <source>
        <dbReference type="SAM" id="Phobius"/>
    </source>
</evidence>